<feature type="transmembrane region" description="Helical" evidence="1">
    <location>
        <begin position="59"/>
        <end position="80"/>
    </location>
</feature>
<protein>
    <submittedName>
        <fullName evidence="2">Uncharacterized protein</fullName>
    </submittedName>
</protein>
<reference evidence="2" key="1">
    <citation type="submission" date="2019-10" db="EMBL/GenBank/DDBJ databases">
        <authorList>
            <consortium name="DOE Joint Genome Institute"/>
            <person name="Kuo A."/>
            <person name="Miyauchi S."/>
            <person name="Kiss E."/>
            <person name="Drula E."/>
            <person name="Kohler A."/>
            <person name="Sanchez-Garcia M."/>
            <person name="Andreopoulos B."/>
            <person name="Barry K.W."/>
            <person name="Bonito G."/>
            <person name="Buee M."/>
            <person name="Carver A."/>
            <person name="Chen C."/>
            <person name="Cichocki N."/>
            <person name="Clum A."/>
            <person name="Culley D."/>
            <person name="Crous P.W."/>
            <person name="Fauchery L."/>
            <person name="Girlanda M."/>
            <person name="Hayes R."/>
            <person name="Keri Z."/>
            <person name="LaButti K."/>
            <person name="Lipzen A."/>
            <person name="Lombard V."/>
            <person name="Magnuson J."/>
            <person name="Maillard F."/>
            <person name="Morin E."/>
            <person name="Murat C."/>
            <person name="Nolan M."/>
            <person name="Ohm R."/>
            <person name="Pangilinan J."/>
            <person name="Pereira M."/>
            <person name="Perotto S."/>
            <person name="Peter M."/>
            <person name="Riley R."/>
            <person name="Sitrit Y."/>
            <person name="Stielow B."/>
            <person name="Szollosi G."/>
            <person name="Zifcakova L."/>
            <person name="Stursova M."/>
            <person name="Spatafora J.W."/>
            <person name="Tedersoo L."/>
            <person name="Vaario L.-M."/>
            <person name="Yamada A."/>
            <person name="Yan M."/>
            <person name="Wang P."/>
            <person name="Xu J."/>
            <person name="Bruns T."/>
            <person name="Baldrian P."/>
            <person name="Vilgalys R."/>
            <person name="Henrissat B."/>
            <person name="Grigoriev I.V."/>
            <person name="Hibbett D."/>
            <person name="Nagy L.G."/>
            <person name="Martin F.M."/>
        </authorList>
    </citation>
    <scope>NUCLEOTIDE SEQUENCE</scope>
    <source>
        <strain evidence="2">BED1</strain>
    </source>
</reference>
<evidence type="ECO:0000256" key="1">
    <source>
        <dbReference type="SAM" id="Phobius"/>
    </source>
</evidence>
<keyword evidence="1" id="KW-0472">Membrane</keyword>
<dbReference type="AlphaFoldDB" id="A0AAD4BM96"/>
<keyword evidence="3" id="KW-1185">Reference proteome</keyword>
<feature type="transmembrane region" description="Helical" evidence="1">
    <location>
        <begin position="27"/>
        <end position="47"/>
    </location>
</feature>
<gene>
    <name evidence="2" type="ORF">L210DRAFT_2588725</name>
</gene>
<evidence type="ECO:0000313" key="3">
    <source>
        <dbReference type="Proteomes" id="UP001194468"/>
    </source>
</evidence>
<evidence type="ECO:0000313" key="2">
    <source>
        <dbReference type="EMBL" id="KAF8434617.1"/>
    </source>
</evidence>
<proteinExistence type="predicted"/>
<accession>A0AAD4BM96</accession>
<reference evidence="2" key="2">
    <citation type="journal article" date="2020" name="Nat. Commun.">
        <title>Large-scale genome sequencing of mycorrhizal fungi provides insights into the early evolution of symbiotic traits.</title>
        <authorList>
            <person name="Miyauchi S."/>
            <person name="Kiss E."/>
            <person name="Kuo A."/>
            <person name="Drula E."/>
            <person name="Kohler A."/>
            <person name="Sanchez-Garcia M."/>
            <person name="Morin E."/>
            <person name="Andreopoulos B."/>
            <person name="Barry K.W."/>
            <person name="Bonito G."/>
            <person name="Buee M."/>
            <person name="Carver A."/>
            <person name="Chen C."/>
            <person name="Cichocki N."/>
            <person name="Clum A."/>
            <person name="Culley D."/>
            <person name="Crous P.W."/>
            <person name="Fauchery L."/>
            <person name="Girlanda M."/>
            <person name="Hayes R.D."/>
            <person name="Keri Z."/>
            <person name="LaButti K."/>
            <person name="Lipzen A."/>
            <person name="Lombard V."/>
            <person name="Magnuson J."/>
            <person name="Maillard F."/>
            <person name="Murat C."/>
            <person name="Nolan M."/>
            <person name="Ohm R.A."/>
            <person name="Pangilinan J."/>
            <person name="Pereira M.F."/>
            <person name="Perotto S."/>
            <person name="Peter M."/>
            <person name="Pfister S."/>
            <person name="Riley R."/>
            <person name="Sitrit Y."/>
            <person name="Stielow J.B."/>
            <person name="Szollosi G."/>
            <person name="Zifcakova L."/>
            <person name="Stursova M."/>
            <person name="Spatafora J.W."/>
            <person name="Tedersoo L."/>
            <person name="Vaario L.M."/>
            <person name="Yamada A."/>
            <person name="Yan M."/>
            <person name="Wang P."/>
            <person name="Xu J."/>
            <person name="Bruns T."/>
            <person name="Baldrian P."/>
            <person name="Vilgalys R."/>
            <person name="Dunand C."/>
            <person name="Henrissat B."/>
            <person name="Grigoriev I.V."/>
            <person name="Hibbett D."/>
            <person name="Nagy L.G."/>
            <person name="Martin F.M."/>
        </authorList>
    </citation>
    <scope>NUCLEOTIDE SEQUENCE</scope>
    <source>
        <strain evidence="2">BED1</strain>
    </source>
</reference>
<dbReference type="Proteomes" id="UP001194468">
    <property type="component" value="Unassembled WGS sequence"/>
</dbReference>
<keyword evidence="1" id="KW-1133">Transmembrane helix</keyword>
<keyword evidence="1" id="KW-0812">Transmembrane</keyword>
<sequence length="188" mass="21186">MQAISATSRSELVQPHHRRQPNLLTRFLLFVEALIVFMSLASLLVWSTTQFSSGKPFPVLSQLAFLWTTSASTLLCTTFFQYLRMSILHKSILRVILHAPFLVEIGLGGHFLSHQNRTKLKRCFSSHFSSSTSSLKPTINIRLMDFQGMMVNLGSFSSGLPSKKDVSSPIRVPGWGQILILSPTYWRT</sequence>
<name>A0AAD4BM96_BOLED</name>
<dbReference type="EMBL" id="WHUW01000028">
    <property type="protein sequence ID" value="KAF8434617.1"/>
    <property type="molecule type" value="Genomic_DNA"/>
</dbReference>
<comment type="caution">
    <text evidence="2">The sequence shown here is derived from an EMBL/GenBank/DDBJ whole genome shotgun (WGS) entry which is preliminary data.</text>
</comment>
<organism evidence="2 3">
    <name type="scientific">Boletus edulis BED1</name>
    <dbReference type="NCBI Taxonomy" id="1328754"/>
    <lineage>
        <taxon>Eukaryota</taxon>
        <taxon>Fungi</taxon>
        <taxon>Dikarya</taxon>
        <taxon>Basidiomycota</taxon>
        <taxon>Agaricomycotina</taxon>
        <taxon>Agaricomycetes</taxon>
        <taxon>Agaricomycetidae</taxon>
        <taxon>Boletales</taxon>
        <taxon>Boletineae</taxon>
        <taxon>Boletaceae</taxon>
        <taxon>Boletoideae</taxon>
        <taxon>Boletus</taxon>
    </lineage>
</organism>